<evidence type="ECO:0000256" key="4">
    <source>
        <dbReference type="ARBA" id="ARBA00023279"/>
    </source>
</evidence>
<dbReference type="CTD" id="55231"/>
<dbReference type="KEGG" id="pdic:114498392"/>
<evidence type="ECO:0000313" key="10">
    <source>
        <dbReference type="RefSeq" id="XP_028370068.1"/>
    </source>
</evidence>
<dbReference type="FunFam" id="1.20.58.1520:FF:000003">
    <property type="entry name" value="Coiled-coil domain-containing protein 87"/>
    <property type="match status" value="1"/>
</dbReference>
<organism evidence="9 10">
    <name type="scientific">Phyllostomus discolor</name>
    <name type="common">pale spear-nosed bat</name>
    <dbReference type="NCBI Taxonomy" id="89673"/>
    <lineage>
        <taxon>Eukaryota</taxon>
        <taxon>Metazoa</taxon>
        <taxon>Chordata</taxon>
        <taxon>Craniata</taxon>
        <taxon>Vertebrata</taxon>
        <taxon>Euteleostomi</taxon>
        <taxon>Mammalia</taxon>
        <taxon>Eutheria</taxon>
        <taxon>Laurasiatheria</taxon>
        <taxon>Chiroptera</taxon>
        <taxon>Yangochiroptera</taxon>
        <taxon>Phyllostomidae</taxon>
        <taxon>Phyllostominae</taxon>
        <taxon>Phyllostomus</taxon>
    </lineage>
</organism>
<evidence type="ECO:0000313" key="9">
    <source>
        <dbReference type="Proteomes" id="UP000504628"/>
    </source>
</evidence>
<dbReference type="PANTHER" id="PTHR16078:SF1">
    <property type="entry name" value="COILED-COIL DOMAIN-CONTAINING PROTEIN 87"/>
    <property type="match status" value="1"/>
</dbReference>
<evidence type="ECO:0000256" key="2">
    <source>
        <dbReference type="ARBA" id="ARBA00022871"/>
    </source>
</evidence>
<dbReference type="AlphaFoldDB" id="A0A6J2LW43"/>
<evidence type="ECO:0000256" key="8">
    <source>
        <dbReference type="SAM" id="MobiDB-lite"/>
    </source>
</evidence>
<dbReference type="GO" id="GO:0007283">
    <property type="term" value="P:spermatogenesis"/>
    <property type="evidence" value="ECO:0007669"/>
    <property type="project" value="UniProtKB-KW"/>
</dbReference>
<comment type="similarity">
    <text evidence="6">Belongs to the CCDC87 family.</text>
</comment>
<keyword evidence="2" id="KW-0744">Spermatogenesis</keyword>
<proteinExistence type="inferred from homology"/>
<evidence type="ECO:0000256" key="3">
    <source>
        <dbReference type="ARBA" id="ARBA00023054"/>
    </source>
</evidence>
<dbReference type="GO" id="GO:0007338">
    <property type="term" value="P:single fertilization"/>
    <property type="evidence" value="ECO:0007669"/>
    <property type="project" value="UniProtKB-KW"/>
</dbReference>
<dbReference type="PANTHER" id="PTHR16078">
    <property type="entry name" value="COILED-COIL DOMAIN-CONTAINING PROTEIN 87"/>
    <property type="match status" value="1"/>
</dbReference>
<dbReference type="InterPro" id="IPR037383">
    <property type="entry name" value="CCDC87"/>
</dbReference>
<gene>
    <name evidence="10" type="primary">CCDC87</name>
</gene>
<dbReference type="FunCoup" id="A0A6J2LW43">
    <property type="interactions" value="48"/>
</dbReference>
<keyword evidence="9" id="KW-1185">Reference proteome</keyword>
<dbReference type="InParanoid" id="A0A6J2LW43"/>
<keyword evidence="3" id="KW-0175">Coiled coil</keyword>
<feature type="region of interest" description="Disordered" evidence="8">
    <location>
        <begin position="831"/>
        <end position="872"/>
    </location>
</feature>
<dbReference type="RefSeq" id="XP_028370068.1">
    <property type="nucleotide sequence ID" value="XM_028514267.2"/>
</dbReference>
<protein>
    <recommendedName>
        <fullName evidence="7">Coiled-coil domain-containing protein 87</fullName>
    </recommendedName>
</protein>
<evidence type="ECO:0000256" key="6">
    <source>
        <dbReference type="ARBA" id="ARBA00061250"/>
    </source>
</evidence>
<evidence type="ECO:0000256" key="5">
    <source>
        <dbReference type="ARBA" id="ARBA00057282"/>
    </source>
</evidence>
<reference evidence="10" key="1">
    <citation type="submission" date="2025-08" db="UniProtKB">
        <authorList>
            <consortium name="RefSeq"/>
        </authorList>
    </citation>
    <scope>IDENTIFICATION</scope>
    <source>
        <tissue evidence="10">Muscle</tissue>
    </source>
</reference>
<feature type="region of interest" description="Disordered" evidence="8">
    <location>
        <begin position="400"/>
        <end position="420"/>
    </location>
</feature>
<feature type="compositionally biased region" description="Polar residues" evidence="8">
    <location>
        <begin position="404"/>
        <end position="415"/>
    </location>
</feature>
<dbReference type="Gene3D" id="1.20.58.1520">
    <property type="match status" value="1"/>
</dbReference>
<keyword evidence="4" id="KW-0278">Fertilization</keyword>
<dbReference type="GeneID" id="114498392"/>
<sequence>MEPFKPEPELQQCYHRLLRPLSLFPSRTTGSQSQKRLLQEVPMLPSLPVSRLTVASLCRQVAKRLASCGLEEQMPPEGRQRFTEVILDELKCSWREPPAEPSLSHLNNQRLRKRLLVYVLLSCERLFLCYLHLLKTRSTSTYVYTESATLTRLAASLARDCTVFLTSPEVYRGLLADFRALLKVEEAQGGILKLRSFSSPGAVKPPPHSARLPQMPCCHLNLNYLIQLSRSQEFLGEPEPDPVKELKSIPQLKRRKALPWLYAMQKKKASFTSSQTESQPGGPVALTSGSPLTSHLLLYSQLQKSQSTPSLREGWTLADELGLSSISPRPVTPLVLFAESKPELVGDMVAEDLKQMMKNMTLEWTPYSPVESGMPPLLGAQTHHSAATHPMEELQRMLNEEGETSGQWGPQSSKSPPLHPQPVTVTLKLRNQVVVQAAGVQVSERKFLDSFHVEEAGALYNHLAGELDPHLIEKMDVDRFFGNSIKEVYKELMSSVSTDHLSFDRGPLIEPAASKDWSMFLVSAFLRQERQYHLINPKLAGLFSHRPNTLQSNPERTSSLPSLQAGKGWEVPSNKTTAVNWWKATLSADDYFKYLTNQETDFLHVIFQMYEEETPVEIVAPARESLKIQPPPPLQKDEEPDFMPGEWDWNTVLGHSLETKRPNLPGEPVKILSLQKRLERLWSMLEVPSKDRLDMAIKYSSNARLRQLPSLVSAWEQTLQPIQRREMWLGKLEWFERQASDPNRFFQKTDSELSRFLEENHIRDHLHRKLNLMEAPLVSLLKEVELIFGEPVTFKGRPYLDKMKRDKVEMLYWLQQRRRVHHLVRAWKASHQSARMRRRGSPPLIAPGNSPRPSAFKSLPRPPTPRGSTQTS</sequence>
<name>A0A6J2LW43_9CHIR</name>
<dbReference type="Pfam" id="PF03999">
    <property type="entry name" value="MAP65_ASE1"/>
    <property type="match status" value="1"/>
</dbReference>
<dbReference type="GO" id="GO:0030154">
    <property type="term" value="P:cell differentiation"/>
    <property type="evidence" value="ECO:0007669"/>
    <property type="project" value="UniProtKB-KW"/>
</dbReference>
<dbReference type="Proteomes" id="UP000504628">
    <property type="component" value="Chromosome 6"/>
</dbReference>
<dbReference type="OrthoDB" id="67750at2759"/>
<evidence type="ECO:0000256" key="1">
    <source>
        <dbReference type="ARBA" id="ARBA00022782"/>
    </source>
</evidence>
<comment type="function">
    <text evidence="5">Plays a role in spermatogenesis, where it is important for normal sperm head morphology. Also required for the acrosome reaction and thus normal male fertility.</text>
</comment>
<evidence type="ECO:0000256" key="7">
    <source>
        <dbReference type="ARBA" id="ARBA00068656"/>
    </source>
</evidence>
<accession>A0A6J2LW43</accession>
<keyword evidence="1" id="KW-0221">Differentiation</keyword>